<reference evidence="1" key="1">
    <citation type="submission" date="2020-10" db="EMBL/GenBank/DDBJ databases">
        <authorList>
            <person name="Han B."/>
            <person name="Lu T."/>
            <person name="Zhao Q."/>
            <person name="Huang X."/>
            <person name="Zhao Y."/>
        </authorList>
    </citation>
    <scope>NUCLEOTIDE SEQUENCE</scope>
</reference>
<sequence length="118" mass="13249">MAGFTAAPLRHRLLFSSLTKLEIYGDNKVKSFTEEQEDLLFVNSLEDIAFCGCQNLQSLLNGYMDLATSRGTFHPIHQTGVGWGKTVPVSSNKAQDNMTVVESWYNANYLLCPHLNDY</sequence>
<evidence type="ECO:0000313" key="2">
    <source>
        <dbReference type="Proteomes" id="UP000604825"/>
    </source>
</evidence>
<protein>
    <submittedName>
        <fullName evidence="1">Uncharacterized protein</fullName>
    </submittedName>
</protein>
<proteinExistence type="predicted"/>
<accession>A0A811RA86</accession>
<comment type="caution">
    <text evidence="1">The sequence shown here is derived from an EMBL/GenBank/DDBJ whole genome shotgun (WGS) entry which is preliminary data.</text>
</comment>
<name>A0A811RA86_9POAL</name>
<keyword evidence="2" id="KW-1185">Reference proteome</keyword>
<dbReference type="AlphaFoldDB" id="A0A811RA86"/>
<gene>
    <name evidence="1" type="ORF">NCGR_LOCUS50246</name>
</gene>
<dbReference type="EMBL" id="CAJGYO010000014">
    <property type="protein sequence ID" value="CAD6266941.1"/>
    <property type="molecule type" value="Genomic_DNA"/>
</dbReference>
<dbReference type="OrthoDB" id="10600706at2759"/>
<dbReference type="Proteomes" id="UP000604825">
    <property type="component" value="Unassembled WGS sequence"/>
</dbReference>
<organism evidence="1 2">
    <name type="scientific">Miscanthus lutarioriparius</name>
    <dbReference type="NCBI Taxonomy" id="422564"/>
    <lineage>
        <taxon>Eukaryota</taxon>
        <taxon>Viridiplantae</taxon>
        <taxon>Streptophyta</taxon>
        <taxon>Embryophyta</taxon>
        <taxon>Tracheophyta</taxon>
        <taxon>Spermatophyta</taxon>
        <taxon>Magnoliopsida</taxon>
        <taxon>Liliopsida</taxon>
        <taxon>Poales</taxon>
        <taxon>Poaceae</taxon>
        <taxon>PACMAD clade</taxon>
        <taxon>Panicoideae</taxon>
        <taxon>Andropogonodae</taxon>
        <taxon>Andropogoneae</taxon>
        <taxon>Saccharinae</taxon>
        <taxon>Miscanthus</taxon>
    </lineage>
</organism>
<evidence type="ECO:0000313" key="1">
    <source>
        <dbReference type="EMBL" id="CAD6266941.1"/>
    </source>
</evidence>